<dbReference type="InterPro" id="IPR017871">
    <property type="entry name" value="ABC_transporter-like_CS"/>
</dbReference>
<dbReference type="Gene3D" id="1.20.1560.10">
    <property type="entry name" value="ABC transporter type 1, transmembrane domain"/>
    <property type="match status" value="1"/>
</dbReference>
<gene>
    <name evidence="10" type="ORF">ACFFQA_36935</name>
</gene>
<dbReference type="Pfam" id="PF00005">
    <property type="entry name" value="ABC_tran"/>
    <property type="match status" value="1"/>
</dbReference>
<feature type="domain" description="ABC transmembrane type-1" evidence="9">
    <location>
        <begin position="16"/>
        <end position="296"/>
    </location>
</feature>
<dbReference type="PROSITE" id="PS50893">
    <property type="entry name" value="ABC_TRANSPORTER_2"/>
    <property type="match status" value="1"/>
</dbReference>
<dbReference type="PANTHER" id="PTHR43394:SF1">
    <property type="entry name" value="ATP-BINDING CASSETTE SUB-FAMILY B MEMBER 10, MITOCHONDRIAL"/>
    <property type="match status" value="1"/>
</dbReference>
<organism evidence="10 11">
    <name type="scientific">Allokutzneria oryzae</name>
    <dbReference type="NCBI Taxonomy" id="1378989"/>
    <lineage>
        <taxon>Bacteria</taxon>
        <taxon>Bacillati</taxon>
        <taxon>Actinomycetota</taxon>
        <taxon>Actinomycetes</taxon>
        <taxon>Pseudonocardiales</taxon>
        <taxon>Pseudonocardiaceae</taxon>
        <taxon>Allokutzneria</taxon>
    </lineage>
</organism>
<dbReference type="SMART" id="SM00382">
    <property type="entry name" value="AAA"/>
    <property type="match status" value="1"/>
</dbReference>
<dbReference type="InterPro" id="IPR036640">
    <property type="entry name" value="ABC1_TM_sf"/>
</dbReference>
<name>A0ABV6A8S8_9PSEU</name>
<evidence type="ECO:0000313" key="10">
    <source>
        <dbReference type="EMBL" id="MFB9909552.1"/>
    </source>
</evidence>
<proteinExistence type="predicted"/>
<evidence type="ECO:0000259" key="9">
    <source>
        <dbReference type="PROSITE" id="PS50929"/>
    </source>
</evidence>
<keyword evidence="6 7" id="KW-0472">Membrane</keyword>
<accession>A0ABV6A8S8</accession>
<dbReference type="CDD" id="cd18551">
    <property type="entry name" value="ABC_6TM_LmrA_like"/>
    <property type="match status" value="1"/>
</dbReference>
<keyword evidence="11" id="KW-1185">Reference proteome</keyword>
<dbReference type="GO" id="GO:0005524">
    <property type="term" value="F:ATP binding"/>
    <property type="evidence" value="ECO:0007669"/>
    <property type="project" value="UniProtKB-KW"/>
</dbReference>
<comment type="caution">
    <text evidence="10">The sequence shown here is derived from an EMBL/GenBank/DDBJ whole genome shotgun (WGS) entry which is preliminary data.</text>
</comment>
<evidence type="ECO:0000256" key="2">
    <source>
        <dbReference type="ARBA" id="ARBA00022692"/>
    </source>
</evidence>
<dbReference type="EMBL" id="JBHLZU010000036">
    <property type="protein sequence ID" value="MFB9909552.1"/>
    <property type="molecule type" value="Genomic_DNA"/>
</dbReference>
<dbReference type="PANTHER" id="PTHR43394">
    <property type="entry name" value="ATP-DEPENDENT PERMEASE MDL1, MITOCHONDRIAL"/>
    <property type="match status" value="1"/>
</dbReference>
<keyword evidence="5 7" id="KW-1133">Transmembrane helix</keyword>
<feature type="transmembrane region" description="Helical" evidence="7">
    <location>
        <begin position="12"/>
        <end position="36"/>
    </location>
</feature>
<sequence length="578" mass="61846">MTALFGLLSGHWRAIVAAVLLTVVGTGIGLLQPLLVKDIIEVAQSGQPVTAAVLFILLGLFVLHAGVDTLGRYLMERTSESVVRGLRRSMIAHLLRLPVRIYDRERMGDLISRTNADTTLVREAVAYSFVDLIAGSIAVVGAIALMMWIDPNLFLMVLGTVTVAGLLLLGFLSGIRNASERSQAGVGDMAADLERALAAIRMVKASRAEKAETERIGSRADEAYAAGVRMAKLESIVGPAIELAANGSVLLVLLFGGIRVAQGGSSLGELVAFLLYATYLVMPLTEVFQALGTVQRGLGAMNRVGELMALPKEIDRAEYAGGPDPYAAGEPEEERPALEFRDVWFRYDRVPVLSGVSFTVPRHGHVALVGGSGAGKSTILALTERFYEPDSGQILLDGRDVRELSRSQTRTRVSLVLQDNPVVRGSLLDNIVYAAPETTREEVDRVVKVVNLGDLVSRLPDGLDTEVGDHGVRLSGGERQRIAIARALLTRPSVILLDEPTSQLDPVNEAALTRVLRSVAKECALLVVAHRPSTVRAAERIVVLEAGRVEAVGTHEELVAASATYYGLATGFLAGEAV</sequence>
<keyword evidence="4 10" id="KW-0067">ATP-binding</keyword>
<feature type="transmembrane region" description="Helical" evidence="7">
    <location>
        <begin position="48"/>
        <end position="66"/>
    </location>
</feature>
<feature type="transmembrane region" description="Helical" evidence="7">
    <location>
        <begin position="124"/>
        <end position="147"/>
    </location>
</feature>
<dbReference type="PROSITE" id="PS50929">
    <property type="entry name" value="ABC_TM1F"/>
    <property type="match status" value="1"/>
</dbReference>
<evidence type="ECO:0000256" key="3">
    <source>
        <dbReference type="ARBA" id="ARBA00022741"/>
    </source>
</evidence>
<dbReference type="InterPro" id="IPR003439">
    <property type="entry name" value="ABC_transporter-like_ATP-bd"/>
</dbReference>
<feature type="transmembrane region" description="Helical" evidence="7">
    <location>
        <begin position="236"/>
        <end position="258"/>
    </location>
</feature>
<evidence type="ECO:0000256" key="6">
    <source>
        <dbReference type="ARBA" id="ARBA00023136"/>
    </source>
</evidence>
<dbReference type="InterPro" id="IPR003593">
    <property type="entry name" value="AAA+_ATPase"/>
</dbReference>
<protein>
    <submittedName>
        <fullName evidence="10">ABC transporter ATP-binding protein</fullName>
    </submittedName>
</protein>
<evidence type="ECO:0000256" key="5">
    <source>
        <dbReference type="ARBA" id="ARBA00022989"/>
    </source>
</evidence>
<dbReference type="Gene3D" id="3.40.50.300">
    <property type="entry name" value="P-loop containing nucleotide triphosphate hydrolases"/>
    <property type="match status" value="1"/>
</dbReference>
<comment type="subcellular location">
    <subcellularLocation>
        <location evidence="1">Cell membrane</location>
        <topology evidence="1">Multi-pass membrane protein</topology>
    </subcellularLocation>
</comment>
<dbReference type="PROSITE" id="PS00211">
    <property type="entry name" value="ABC_TRANSPORTER_1"/>
    <property type="match status" value="1"/>
</dbReference>
<dbReference type="SUPFAM" id="SSF90123">
    <property type="entry name" value="ABC transporter transmembrane region"/>
    <property type="match status" value="1"/>
</dbReference>
<dbReference type="InterPro" id="IPR011527">
    <property type="entry name" value="ABC1_TM_dom"/>
</dbReference>
<dbReference type="SUPFAM" id="SSF52540">
    <property type="entry name" value="P-loop containing nucleoside triphosphate hydrolases"/>
    <property type="match status" value="1"/>
</dbReference>
<evidence type="ECO:0000313" key="11">
    <source>
        <dbReference type="Proteomes" id="UP001589693"/>
    </source>
</evidence>
<dbReference type="InterPro" id="IPR027417">
    <property type="entry name" value="P-loop_NTPase"/>
</dbReference>
<evidence type="ECO:0000256" key="1">
    <source>
        <dbReference type="ARBA" id="ARBA00004651"/>
    </source>
</evidence>
<keyword evidence="3" id="KW-0547">Nucleotide-binding</keyword>
<feature type="domain" description="ABC transporter" evidence="8">
    <location>
        <begin position="338"/>
        <end position="571"/>
    </location>
</feature>
<evidence type="ECO:0000259" key="8">
    <source>
        <dbReference type="PROSITE" id="PS50893"/>
    </source>
</evidence>
<dbReference type="Proteomes" id="UP001589693">
    <property type="component" value="Unassembled WGS sequence"/>
</dbReference>
<evidence type="ECO:0000256" key="4">
    <source>
        <dbReference type="ARBA" id="ARBA00022840"/>
    </source>
</evidence>
<feature type="transmembrane region" description="Helical" evidence="7">
    <location>
        <begin position="153"/>
        <end position="172"/>
    </location>
</feature>
<keyword evidence="2 7" id="KW-0812">Transmembrane</keyword>
<dbReference type="RefSeq" id="WP_377862459.1">
    <property type="nucleotide sequence ID" value="NZ_JBHLZU010000036.1"/>
</dbReference>
<dbReference type="Pfam" id="PF00664">
    <property type="entry name" value="ABC_membrane"/>
    <property type="match status" value="1"/>
</dbReference>
<dbReference type="InterPro" id="IPR039421">
    <property type="entry name" value="Type_1_exporter"/>
</dbReference>
<reference evidence="10 11" key="1">
    <citation type="submission" date="2024-09" db="EMBL/GenBank/DDBJ databases">
        <authorList>
            <person name="Sun Q."/>
            <person name="Mori K."/>
        </authorList>
    </citation>
    <scope>NUCLEOTIDE SEQUENCE [LARGE SCALE GENOMIC DNA]</scope>
    <source>
        <strain evidence="10 11">TBRC 7907</strain>
    </source>
</reference>
<evidence type="ECO:0000256" key="7">
    <source>
        <dbReference type="SAM" id="Phobius"/>
    </source>
</evidence>